<dbReference type="RefSeq" id="XP_001740046.1">
    <property type="nucleotide sequence ID" value="XM_001739994.1"/>
</dbReference>
<dbReference type="EMBL" id="DS550271">
    <property type="protein sequence ID" value="EDR23564.1"/>
    <property type="molecule type" value="Genomic_DNA"/>
</dbReference>
<evidence type="ECO:0000313" key="1">
    <source>
        <dbReference type="EMBL" id="EDR23564.1"/>
    </source>
</evidence>
<name>B0EPI7_ENTDS</name>
<reference evidence="2" key="1">
    <citation type="submission" date="2007-12" db="EMBL/GenBank/DDBJ databases">
        <title>Annotation of Entamoeba dispar SAW760.</title>
        <authorList>
            <person name="Lorenzi H."/>
            <person name="Inman J."/>
            <person name="Schobel S."/>
            <person name="Amedeo P."/>
            <person name="Caler E."/>
        </authorList>
    </citation>
    <scope>NUCLEOTIDE SEQUENCE [LARGE SCALE GENOMIC DNA]</scope>
    <source>
        <strain evidence="2">ATCC PRA-260 / SAW760</strain>
    </source>
</reference>
<gene>
    <name evidence="1" type="ORF">EDI_291380</name>
</gene>
<organism evidence="2">
    <name type="scientific">Entamoeba dispar (strain ATCC PRA-260 / SAW760)</name>
    <dbReference type="NCBI Taxonomy" id="370354"/>
    <lineage>
        <taxon>Eukaryota</taxon>
        <taxon>Amoebozoa</taxon>
        <taxon>Evosea</taxon>
        <taxon>Archamoebae</taxon>
        <taxon>Mastigamoebida</taxon>
        <taxon>Entamoebidae</taxon>
        <taxon>Entamoeba</taxon>
    </lineage>
</organism>
<dbReference type="GeneID" id="5885195"/>
<dbReference type="Proteomes" id="UP000008076">
    <property type="component" value="Unassembled WGS sequence"/>
</dbReference>
<evidence type="ECO:0000313" key="2">
    <source>
        <dbReference type="Proteomes" id="UP000008076"/>
    </source>
</evidence>
<protein>
    <submittedName>
        <fullName evidence="1">Uncharacterized protein</fullName>
    </submittedName>
</protein>
<dbReference type="AlphaFoldDB" id="B0EPI7"/>
<dbReference type="KEGG" id="edi:EDI_291380"/>
<accession>B0EPI7</accession>
<dbReference type="VEuPathDB" id="AmoebaDB:EDI_291380"/>
<sequence>MSHVEKVYLMNVALYINDKTSLIRFMTVNKKCKSSLEDLKINPYIPIPPTASEKQKVEHILFISKMFSHIETLQCTLDLLTIKLKRNELFNKITYIRLVNFESFNSSLKVKSYNYSKIENLYLTNSLNSIHNVQYFPKLKRLILYNLLLSSSILHIIKNSPYLKEIICLDCVKSQWSIEEIIWLFSCVNLSDIKLSIVYRDPSINIKECYNDFSNELKGVDVKMLYIGSDIEIGGYAFVNDMISSSVCTITGPFNNMNSEIQKKDIPQPSIKQEDEILNNTLKCINEYHYYSNDCVKISMPNLSSINKIIFGCRTLVNCNLESVNDMSITNISCIKLNCYGCRNLNIYIKRINELNIQYCIGVTIISQVQKCISIGKSIDVITTSYKQPDFINTLNLCSSVNTKIINQNVIHCNINESYNISFNSCKLNRMTIENSCRITFDKSSYFYQSDSKLKILNSYNNNILLPLSIKHFNIIGGIHPIKLSDQILNEISLFGTVQSIRKKKKIIVLRYDLLKPKVLAPMKYHIKINDPNIKSIEYGNCKKVTLEMSPSSHFKCDRVDVLKVKSPNILIEANYIGKLIIVDDVPITFLNSPLIDKKVCSLSDCQILIGKPNKILEECYEEIKIKDVCEFLNSDDVLNLKLFPFKKVTICLGSYHDFYTSKTEPSIIYIALHKLVEKIKAPDNLKVSIVEGGNDSFPLIRQLKLMHSYSIFLRKKKESVNRKQIQEITCSNNVRNLVIRNCNNLKLIKGTKRLKKVHIQSCANLVELTGLSKTVNLQIRNCPKLIIQK</sequence>
<keyword evidence="2" id="KW-1185">Reference proteome</keyword>
<proteinExistence type="predicted"/>
<dbReference type="OMA" id="CINEYHY"/>